<feature type="region of interest" description="Disordered" evidence="1">
    <location>
        <begin position="150"/>
        <end position="252"/>
    </location>
</feature>
<name>A0A5B8RR14_9CAUD</name>
<evidence type="ECO:0008006" key="4">
    <source>
        <dbReference type="Google" id="ProtNLM"/>
    </source>
</evidence>
<gene>
    <name evidence="2" type="primary">60</name>
    <name evidence="2" type="ORF">SEA_PENELOPE2018_60</name>
</gene>
<protein>
    <recommendedName>
        <fullName evidence="4">Rho termination factor N-terminal domain-containing protein</fullName>
    </recommendedName>
</protein>
<dbReference type="EMBL" id="MN119378">
    <property type="protein sequence ID" value="QEA11433.1"/>
    <property type="molecule type" value="Genomic_DNA"/>
</dbReference>
<reference evidence="2 3" key="1">
    <citation type="submission" date="2019-06" db="EMBL/GenBank/DDBJ databases">
        <authorList>
            <person name="Sanchez D."/>
            <person name="Sarah M."/>
            <person name="Acosta A.M."/>
            <person name="Shields L."/>
            <person name="Mariah F."/>
            <person name="Clark D."/>
            <person name="Sam D."/>
            <person name="Smith S."/>
            <person name="Edwards D.R."/>
            <person name="Simon J.M."/>
            <person name="Louis L."/>
            <person name="Czymczuk M.J."/>
            <person name="Mcenulty E.O."/>
            <person name="Skoumpourdis N.A."/>
            <person name="Connors B."/>
            <person name="Whitefleet-Smith J.L."/>
            <person name="Garlena R.A."/>
            <person name="Russell D.A."/>
            <person name="Pope W.H."/>
            <person name="Jacobs-Sera D."/>
            <person name="Hatfull G.F."/>
        </authorList>
    </citation>
    <scope>NUCLEOTIDE SEQUENCE [LARGE SCALE GENOMIC DNA]</scope>
</reference>
<feature type="compositionally biased region" description="Acidic residues" evidence="1">
    <location>
        <begin position="172"/>
        <end position="244"/>
    </location>
</feature>
<evidence type="ECO:0000313" key="3">
    <source>
        <dbReference type="Proteomes" id="UP000321609"/>
    </source>
</evidence>
<organism evidence="2 3">
    <name type="scientific">Mycobacterium phage Penelope2018</name>
    <dbReference type="NCBI Taxonomy" id="2596982"/>
    <lineage>
        <taxon>Viruses</taxon>
        <taxon>Duplodnaviria</taxon>
        <taxon>Heunggongvirae</taxon>
        <taxon>Uroviricota</taxon>
        <taxon>Caudoviricetes</taxon>
        <taxon>Dclasvirinae</taxon>
        <taxon>Plotvirus</taxon>
        <taxon>Plotvirus plot</taxon>
    </lineage>
</organism>
<accession>A0A5B8RR14</accession>
<dbReference type="Proteomes" id="UP000321609">
    <property type="component" value="Segment"/>
</dbReference>
<evidence type="ECO:0000313" key="2">
    <source>
        <dbReference type="EMBL" id="QEA11433.1"/>
    </source>
</evidence>
<evidence type="ECO:0000256" key="1">
    <source>
        <dbReference type="SAM" id="MobiDB-lite"/>
    </source>
</evidence>
<sequence length="300" mass="33063">MPKLKPFGIGDVEDMINAENSFNTEVVPKGVYQAKVKRMKHATIQKEGPNKGKSRFWILMEVVGPKSTPKKYIGASISHNINVIESGAGFCNDFLNALAGPEPAKQAALKRAFWAADIVVDSDGHVMKIGKKRVNGDGNGELVVTVKTKLGKDTRSGDPQAQVDKFLVPQANDDDDDDDLDEDLEDDDDLADVDEDEDDVDEDEDDEDDVDEEDSDDEDDEDDEDEDDEDDEDEDDEDEEEDGESDSRRAELEALTIAKLRVEAKRVGVPPATIKGQSKDELIDTIIDAEADSDGEDDPF</sequence>
<proteinExistence type="predicted"/>